<proteinExistence type="predicted"/>
<evidence type="ECO:0000256" key="2">
    <source>
        <dbReference type="SAM" id="SignalP"/>
    </source>
</evidence>
<sequence length="130" mass="14333">MMLIALPLLSNLLLSGAGGPLKRSPCNGRLPVFLPQNTTTIFVASWGSSSLLLLLLLLSLIIYSVHLPTPFYASLFRSFVSCCFIFFHGLSPPEFHVIVACLSQHAPYRHKKSIDAADEDKTKRIEDGMT</sequence>
<dbReference type="HOGENOM" id="CLU_1939618_0_0_1"/>
<keyword evidence="1" id="KW-0812">Transmembrane</keyword>
<protein>
    <submittedName>
        <fullName evidence="3">Uncharacterized protein</fullName>
    </submittedName>
</protein>
<evidence type="ECO:0000313" key="3">
    <source>
        <dbReference type="EMBL" id="EZF47146.1"/>
    </source>
</evidence>
<feature type="signal peptide" evidence="2">
    <location>
        <begin position="1"/>
        <end position="17"/>
    </location>
</feature>
<dbReference type="AlphaFoldDB" id="A0A022VMG3"/>
<evidence type="ECO:0000256" key="1">
    <source>
        <dbReference type="SAM" id="Phobius"/>
    </source>
</evidence>
<gene>
    <name evidence="3" type="ORF">H103_08936</name>
</gene>
<dbReference type="EMBL" id="KK207950">
    <property type="protein sequence ID" value="EZF47146.1"/>
    <property type="molecule type" value="Genomic_DNA"/>
</dbReference>
<feature type="transmembrane region" description="Helical" evidence="1">
    <location>
        <begin position="42"/>
        <end position="63"/>
    </location>
</feature>
<feature type="chain" id="PRO_5001507772" evidence="2">
    <location>
        <begin position="18"/>
        <end position="130"/>
    </location>
</feature>
<dbReference type="Proteomes" id="UP000023758">
    <property type="component" value="Unassembled WGS sequence"/>
</dbReference>
<keyword evidence="1" id="KW-1133">Transmembrane helix</keyword>
<organism evidence="3">
    <name type="scientific">Trichophyton rubrum CBS 288.86</name>
    <dbReference type="NCBI Taxonomy" id="1215330"/>
    <lineage>
        <taxon>Eukaryota</taxon>
        <taxon>Fungi</taxon>
        <taxon>Dikarya</taxon>
        <taxon>Ascomycota</taxon>
        <taxon>Pezizomycotina</taxon>
        <taxon>Eurotiomycetes</taxon>
        <taxon>Eurotiomycetidae</taxon>
        <taxon>Onygenales</taxon>
        <taxon>Arthrodermataceae</taxon>
        <taxon>Trichophyton</taxon>
    </lineage>
</organism>
<keyword evidence="2" id="KW-0732">Signal</keyword>
<accession>A0A022VMG3</accession>
<keyword evidence="1" id="KW-0472">Membrane</keyword>
<name>A0A022VMG3_TRIRU</name>
<reference evidence="3" key="1">
    <citation type="submission" date="2014-02" db="EMBL/GenBank/DDBJ databases">
        <title>The Genome Sequence of Trichophyton rubrum (morphotype fischeri) CBS 288.86.</title>
        <authorList>
            <consortium name="The Broad Institute Genomics Platform"/>
            <person name="Cuomo C.A."/>
            <person name="White T.C."/>
            <person name="Graser Y."/>
            <person name="Martinez-Rossi N."/>
            <person name="Heitman J."/>
            <person name="Young S.K."/>
            <person name="Zeng Q."/>
            <person name="Gargeya S."/>
            <person name="Abouelleil A."/>
            <person name="Alvarado L."/>
            <person name="Chapman S.B."/>
            <person name="Gainer-Dewar J."/>
            <person name="Goldberg J."/>
            <person name="Griggs A."/>
            <person name="Gujja S."/>
            <person name="Hansen M."/>
            <person name="Howarth C."/>
            <person name="Imamovic A."/>
            <person name="Larimer J."/>
            <person name="Martinez D."/>
            <person name="Murphy C."/>
            <person name="Pearson M.D."/>
            <person name="Persinoti G."/>
            <person name="Poon T."/>
            <person name="Priest M."/>
            <person name="Roberts A.D."/>
            <person name="Saif S."/>
            <person name="Shea T.D."/>
            <person name="Sykes S.N."/>
            <person name="Wortman J."/>
            <person name="Nusbaum C."/>
            <person name="Birren B."/>
        </authorList>
    </citation>
    <scope>NUCLEOTIDE SEQUENCE [LARGE SCALE GENOMIC DNA]</scope>
    <source>
        <strain evidence="3">CBS 288.86</strain>
    </source>
</reference>